<accession>A0ABR3DQY1</accession>
<protein>
    <submittedName>
        <fullName evidence="1">Uncharacterized protein</fullName>
    </submittedName>
</protein>
<sequence>MTGFDKNTKSLLAEVQVRLADTVTPVTGPRFVAPCNVGAKFWYGVAVEVGASHPPISQIIRFGIDVFKLGW</sequence>
<reference evidence="1 2" key="1">
    <citation type="submission" date="2023-09" db="EMBL/GenBank/DDBJ databases">
        <title>Multi-omics analysis of a traditional fermented food reveals byproduct-associated fungal strains for waste-to-food upcycling.</title>
        <authorList>
            <consortium name="Lawrence Berkeley National Laboratory"/>
            <person name="Rekdal V.M."/>
            <person name="Villalobos-Escobedo J.M."/>
            <person name="Rodriguez-Valeron N."/>
            <person name="Garcia M.O."/>
            <person name="Vasquez D.P."/>
            <person name="Damayanti I."/>
            <person name="Sorensen P.M."/>
            <person name="Baidoo E.E."/>
            <person name="De Carvalho A.C."/>
            <person name="Riley R."/>
            <person name="Lipzen A."/>
            <person name="He G."/>
            <person name="Yan M."/>
            <person name="Haridas S."/>
            <person name="Daum C."/>
            <person name="Yoshinaga Y."/>
            <person name="Ng V."/>
            <person name="Grigoriev I.V."/>
            <person name="Munk R."/>
            <person name="Nuraida L."/>
            <person name="Wijaya C.H."/>
            <person name="Morales P.-C."/>
            <person name="Keasling J.D."/>
        </authorList>
    </citation>
    <scope>NUCLEOTIDE SEQUENCE [LARGE SCALE GENOMIC DNA]</scope>
    <source>
        <strain evidence="1 2">FGSC 2613</strain>
    </source>
</reference>
<evidence type="ECO:0000313" key="2">
    <source>
        <dbReference type="Proteomes" id="UP001451303"/>
    </source>
</evidence>
<name>A0ABR3DQY1_NEUIN</name>
<comment type="caution">
    <text evidence="1">The sequence shown here is derived from an EMBL/GenBank/DDBJ whole genome shotgun (WGS) entry which is preliminary data.</text>
</comment>
<dbReference type="EMBL" id="JAVLET010000001">
    <property type="protein sequence ID" value="KAL0475046.1"/>
    <property type="molecule type" value="Genomic_DNA"/>
</dbReference>
<gene>
    <name evidence="1" type="ORF">QR685DRAFT_511518</name>
</gene>
<keyword evidence="2" id="KW-1185">Reference proteome</keyword>
<dbReference type="Proteomes" id="UP001451303">
    <property type="component" value="Unassembled WGS sequence"/>
</dbReference>
<organism evidence="1 2">
    <name type="scientific">Neurospora intermedia</name>
    <dbReference type="NCBI Taxonomy" id="5142"/>
    <lineage>
        <taxon>Eukaryota</taxon>
        <taxon>Fungi</taxon>
        <taxon>Dikarya</taxon>
        <taxon>Ascomycota</taxon>
        <taxon>Pezizomycotina</taxon>
        <taxon>Sordariomycetes</taxon>
        <taxon>Sordariomycetidae</taxon>
        <taxon>Sordariales</taxon>
        <taxon>Sordariaceae</taxon>
        <taxon>Neurospora</taxon>
    </lineage>
</organism>
<proteinExistence type="predicted"/>
<evidence type="ECO:0000313" key="1">
    <source>
        <dbReference type="EMBL" id="KAL0475046.1"/>
    </source>
</evidence>